<evidence type="ECO:0000313" key="2">
    <source>
        <dbReference type="EMBL" id="MFC5067976.1"/>
    </source>
</evidence>
<keyword evidence="3" id="KW-1185">Reference proteome</keyword>
<name>A0ABV9Z552_9HYPH</name>
<evidence type="ECO:0000259" key="1">
    <source>
        <dbReference type="Pfam" id="PF21839"/>
    </source>
</evidence>
<feature type="domain" description="DUF6898" evidence="1">
    <location>
        <begin position="21"/>
        <end position="74"/>
    </location>
</feature>
<accession>A0ABV9Z552</accession>
<protein>
    <submittedName>
        <fullName evidence="2">DUF6898 family protein</fullName>
    </submittedName>
</protein>
<proteinExistence type="predicted"/>
<dbReference type="Pfam" id="PF21839">
    <property type="entry name" value="DUF6898"/>
    <property type="match status" value="1"/>
</dbReference>
<evidence type="ECO:0000313" key="3">
    <source>
        <dbReference type="Proteomes" id="UP001595796"/>
    </source>
</evidence>
<comment type="caution">
    <text evidence="2">The sequence shown here is derived from an EMBL/GenBank/DDBJ whole genome shotgun (WGS) entry which is preliminary data.</text>
</comment>
<dbReference type="Proteomes" id="UP001595796">
    <property type="component" value="Unassembled WGS sequence"/>
</dbReference>
<dbReference type="InterPro" id="IPR054193">
    <property type="entry name" value="DUF6898"/>
</dbReference>
<sequence length="76" mass="8236">MASDRSPPHNERGIARRGSHGDVYFEFRALGGSMKVSAICPETGTEVSIVGPVNASRADLQRLALRKLEMKLGRPS</sequence>
<organism evidence="2 3">
    <name type="scientific">Flaviflagellibacter deserti</name>
    <dbReference type="NCBI Taxonomy" id="2267266"/>
    <lineage>
        <taxon>Bacteria</taxon>
        <taxon>Pseudomonadati</taxon>
        <taxon>Pseudomonadota</taxon>
        <taxon>Alphaproteobacteria</taxon>
        <taxon>Hyphomicrobiales</taxon>
        <taxon>Flaviflagellibacter</taxon>
    </lineage>
</organism>
<dbReference type="EMBL" id="JBHSJF010000006">
    <property type="protein sequence ID" value="MFC5067976.1"/>
    <property type="molecule type" value="Genomic_DNA"/>
</dbReference>
<dbReference type="RefSeq" id="WP_114956471.1">
    <property type="nucleotide sequence ID" value="NZ_JBHSJF010000006.1"/>
</dbReference>
<gene>
    <name evidence="2" type="ORF">ACFPFW_08085</name>
</gene>
<reference evidence="3" key="1">
    <citation type="journal article" date="2019" name="Int. J. Syst. Evol. Microbiol.">
        <title>The Global Catalogue of Microorganisms (GCM) 10K type strain sequencing project: providing services to taxonomists for standard genome sequencing and annotation.</title>
        <authorList>
            <consortium name="The Broad Institute Genomics Platform"/>
            <consortium name="The Broad Institute Genome Sequencing Center for Infectious Disease"/>
            <person name="Wu L."/>
            <person name="Ma J."/>
        </authorList>
    </citation>
    <scope>NUCLEOTIDE SEQUENCE [LARGE SCALE GENOMIC DNA]</scope>
    <source>
        <strain evidence="3">CGMCC 1.16444</strain>
    </source>
</reference>